<feature type="domain" description="Subtelomeric hrmA-associated cluster protein AFUB-079030/YDR124W-like helical bundle" evidence="2">
    <location>
        <begin position="209"/>
        <end position="331"/>
    </location>
</feature>
<feature type="compositionally biased region" description="Basic residues" evidence="1">
    <location>
        <begin position="165"/>
        <end position="177"/>
    </location>
</feature>
<sequence>MVRPRSQLVNLPNGQPSILLKRGAAMEVDQYGDDLWKNGGGRVARRPLASASLYVSSSLGLARQKSSRLPKAPVPTNQDESRTDVAIPIPIAQTCWKITSPDGHEQLCYEPIPGFEHLWSGPGPSQKHNTCFDASPKATSLELCQPTMAQELGRAPSEPKTQYNPRKRTRSSRRKLRSQPVAQSTSDEDDGKLGEDVKITTEQSYTFYIGNIDELKKFFRRRLDELTMKPLRPIVTAWIKQIEPKRLSRYGRYHKQLPKDRPEECSPPWWPRDVNYEEPSHLDKAGLLTLAVDIMLQHRLTDSEKRKGSWVAKLRQAAQYAVETTPPEQFSSSKGSNFSEKMQSRALAEILPNLFETAQLYEDHFAWHRHYEGSGIPDPGKGKRVTWQPLNRPARQPATPRKRPRTTKEGTAPRSETDVEASVNETEIDDCVNSSYLRGQELASDQPEGSDIFGLKETPQQTPVSACGGTAAPLHTYPCSTTTTPNVSFGQPMHRLPLDEKMDLDVGMAACTPLHDHTYINGGHLMQNSDSNTGYNQYLVQLQQDGRPLFSAPQSGFTSSSTPLYHHPFPAFDTHFSHPVEHVAFHDDICYSHGSKLYTSSPANSLHLFCDTSNDVAMTCQAEAPRY</sequence>
<gene>
    <name evidence="3" type="ORF">GGP41_007572</name>
</gene>
<dbReference type="EMBL" id="WNKQ01000022">
    <property type="protein sequence ID" value="KAF5844530.1"/>
    <property type="molecule type" value="Genomic_DNA"/>
</dbReference>
<feature type="region of interest" description="Disordered" evidence="1">
    <location>
        <begin position="373"/>
        <end position="427"/>
    </location>
</feature>
<protein>
    <recommendedName>
        <fullName evidence="2">Subtelomeric hrmA-associated cluster protein AFUB-079030/YDR124W-like helical bundle domain-containing protein</fullName>
    </recommendedName>
</protein>
<dbReference type="InterPro" id="IPR021264">
    <property type="entry name" value="AFUB_079030/YDR124W-like"/>
</dbReference>
<dbReference type="Pfam" id="PF11001">
    <property type="entry name" value="AFUB_07903_YDR124W_hel"/>
    <property type="match status" value="1"/>
</dbReference>
<reference evidence="3" key="1">
    <citation type="submission" date="2019-11" db="EMBL/GenBank/DDBJ databases">
        <title>Bipolaris sorokiniana Genome sequencing.</title>
        <authorList>
            <person name="Wang H."/>
        </authorList>
    </citation>
    <scope>NUCLEOTIDE SEQUENCE</scope>
</reference>
<feature type="region of interest" description="Disordered" evidence="1">
    <location>
        <begin position="149"/>
        <end position="195"/>
    </location>
</feature>
<accession>A0A8H6DSC4</accession>
<evidence type="ECO:0000313" key="4">
    <source>
        <dbReference type="Proteomes" id="UP000624244"/>
    </source>
</evidence>
<evidence type="ECO:0000259" key="2">
    <source>
        <dbReference type="Pfam" id="PF11001"/>
    </source>
</evidence>
<proteinExistence type="predicted"/>
<dbReference type="Proteomes" id="UP000624244">
    <property type="component" value="Unassembled WGS sequence"/>
</dbReference>
<comment type="caution">
    <text evidence="3">The sequence shown here is derived from an EMBL/GenBank/DDBJ whole genome shotgun (WGS) entry which is preliminary data.</text>
</comment>
<evidence type="ECO:0000313" key="3">
    <source>
        <dbReference type="EMBL" id="KAF5844530.1"/>
    </source>
</evidence>
<organism evidence="3 4">
    <name type="scientific">Cochliobolus sativus</name>
    <name type="common">Common root rot and spot blotch fungus</name>
    <name type="synonym">Bipolaris sorokiniana</name>
    <dbReference type="NCBI Taxonomy" id="45130"/>
    <lineage>
        <taxon>Eukaryota</taxon>
        <taxon>Fungi</taxon>
        <taxon>Dikarya</taxon>
        <taxon>Ascomycota</taxon>
        <taxon>Pezizomycotina</taxon>
        <taxon>Dothideomycetes</taxon>
        <taxon>Pleosporomycetidae</taxon>
        <taxon>Pleosporales</taxon>
        <taxon>Pleosporineae</taxon>
        <taxon>Pleosporaceae</taxon>
        <taxon>Bipolaris</taxon>
    </lineage>
</organism>
<dbReference type="AlphaFoldDB" id="A0A8H6DSC4"/>
<dbReference type="PANTHER" id="PTHR36102:SF1">
    <property type="entry name" value="YDR124W-LIKE HELICAL BUNDLE DOMAIN-CONTAINING PROTEIN"/>
    <property type="match status" value="1"/>
</dbReference>
<evidence type="ECO:0000256" key="1">
    <source>
        <dbReference type="SAM" id="MobiDB-lite"/>
    </source>
</evidence>
<dbReference type="InterPro" id="IPR047092">
    <property type="entry name" value="AFUB_07903/YDR124W-like_hel"/>
</dbReference>
<dbReference type="PANTHER" id="PTHR36102">
    <property type="entry name" value="CHROMOSOME 10, WHOLE GENOME SHOTGUN SEQUENCE"/>
    <property type="match status" value="1"/>
</dbReference>
<name>A0A8H6DSC4_COCSA</name>